<dbReference type="Proteomes" id="UP000799302">
    <property type="component" value="Unassembled WGS sequence"/>
</dbReference>
<accession>A0A6A6TUC8</accession>
<feature type="region of interest" description="Disordered" evidence="1">
    <location>
        <begin position="1"/>
        <end position="26"/>
    </location>
</feature>
<evidence type="ECO:0000313" key="3">
    <source>
        <dbReference type="Proteomes" id="UP000799302"/>
    </source>
</evidence>
<dbReference type="EMBL" id="MU004244">
    <property type="protein sequence ID" value="KAF2663665.1"/>
    <property type="molecule type" value="Genomic_DNA"/>
</dbReference>
<proteinExistence type="predicted"/>
<evidence type="ECO:0000256" key="1">
    <source>
        <dbReference type="SAM" id="MobiDB-lite"/>
    </source>
</evidence>
<gene>
    <name evidence="2" type="ORF">BT63DRAFT_460781</name>
</gene>
<sequence length="264" mass="28369">MEAMGNTASLPHKRNEHHSKHGHRKYPTLQYGTHPPLLLSNSGSNISSTPSVYQDSPLSSRRPTAALGSRLYIASFQLSWAMCQIHYSSVLCPEYGCIFFGIPGDGTGRAKACPEVLAKLATWVAHIDPKNVAKGWLGQDPQTFWVKFASEGLEEAGFKGAPSCMLQKEGCKGQHTTIMSPSTEALGLVNRIVYGCLLSMQRAGVFEKVSSEGSVFGVPAANLGGLGDIGSKAIEEVCIEEFAKWAAGNGLQLKTEKTPAKKET</sequence>
<protein>
    <submittedName>
        <fullName evidence="2">Uncharacterized protein</fullName>
    </submittedName>
</protein>
<organism evidence="2 3">
    <name type="scientific">Microthyrium microscopicum</name>
    <dbReference type="NCBI Taxonomy" id="703497"/>
    <lineage>
        <taxon>Eukaryota</taxon>
        <taxon>Fungi</taxon>
        <taxon>Dikarya</taxon>
        <taxon>Ascomycota</taxon>
        <taxon>Pezizomycotina</taxon>
        <taxon>Dothideomycetes</taxon>
        <taxon>Dothideomycetes incertae sedis</taxon>
        <taxon>Microthyriales</taxon>
        <taxon>Microthyriaceae</taxon>
        <taxon>Microthyrium</taxon>
    </lineage>
</organism>
<reference evidence="2" key="1">
    <citation type="journal article" date="2020" name="Stud. Mycol.">
        <title>101 Dothideomycetes genomes: a test case for predicting lifestyles and emergence of pathogens.</title>
        <authorList>
            <person name="Haridas S."/>
            <person name="Albert R."/>
            <person name="Binder M."/>
            <person name="Bloem J."/>
            <person name="Labutti K."/>
            <person name="Salamov A."/>
            <person name="Andreopoulos B."/>
            <person name="Baker S."/>
            <person name="Barry K."/>
            <person name="Bills G."/>
            <person name="Bluhm B."/>
            <person name="Cannon C."/>
            <person name="Castanera R."/>
            <person name="Culley D."/>
            <person name="Daum C."/>
            <person name="Ezra D."/>
            <person name="Gonzalez J."/>
            <person name="Henrissat B."/>
            <person name="Kuo A."/>
            <person name="Liang C."/>
            <person name="Lipzen A."/>
            <person name="Lutzoni F."/>
            <person name="Magnuson J."/>
            <person name="Mondo S."/>
            <person name="Nolan M."/>
            <person name="Ohm R."/>
            <person name="Pangilinan J."/>
            <person name="Park H.-J."/>
            <person name="Ramirez L."/>
            <person name="Alfaro M."/>
            <person name="Sun H."/>
            <person name="Tritt A."/>
            <person name="Yoshinaga Y."/>
            <person name="Zwiers L.-H."/>
            <person name="Turgeon B."/>
            <person name="Goodwin S."/>
            <person name="Spatafora J."/>
            <person name="Crous P."/>
            <person name="Grigoriev I."/>
        </authorList>
    </citation>
    <scope>NUCLEOTIDE SEQUENCE</scope>
    <source>
        <strain evidence="2">CBS 115976</strain>
    </source>
</reference>
<feature type="compositionally biased region" description="Basic residues" evidence="1">
    <location>
        <begin position="11"/>
        <end position="26"/>
    </location>
</feature>
<dbReference type="AlphaFoldDB" id="A0A6A6TUC8"/>
<evidence type="ECO:0000313" key="2">
    <source>
        <dbReference type="EMBL" id="KAF2663665.1"/>
    </source>
</evidence>
<keyword evidence="3" id="KW-1185">Reference proteome</keyword>
<name>A0A6A6TUC8_9PEZI</name>